<reference evidence="1 2" key="1">
    <citation type="journal article" date="2016" name="Genom Data">
        <title>Complete genome sequence of a giant Vibrio phage ValKK3 infecting Vibrio alginolyticus.</title>
        <authorList>
            <person name="Lal T.M."/>
            <person name="Sano M."/>
            <person name="Hatai K."/>
            <person name="Ransangan J."/>
        </authorList>
    </citation>
    <scope>NUCLEOTIDE SEQUENCE [LARGE SCALE GENOMIC DNA]</scope>
</reference>
<dbReference type="Pfam" id="PF13385">
    <property type="entry name" value="Laminin_G_3"/>
    <property type="match status" value="3"/>
</dbReference>
<accession>A0A0D4DC90</accession>
<proteinExistence type="predicted"/>
<dbReference type="Gene3D" id="2.60.120.200">
    <property type="match status" value="3"/>
</dbReference>
<evidence type="ECO:0000313" key="2">
    <source>
        <dbReference type="Proteomes" id="UP000202888"/>
    </source>
</evidence>
<organism evidence="1 2">
    <name type="scientific">Vibrio phage ValKK3</name>
    <dbReference type="NCBI Taxonomy" id="1610855"/>
    <lineage>
        <taxon>Viruses</taxon>
        <taxon>Duplodnaviria</taxon>
        <taxon>Heunggongvirae</taxon>
        <taxon>Uroviricota</taxon>
        <taxon>Caudoviricetes</taxon>
        <taxon>Pantevenvirales</taxon>
        <taxon>Straboviridae</taxon>
        <taxon>Schizotequatrovirus</taxon>
        <taxon>Schizotequatrovirus valkk3</taxon>
    </lineage>
</organism>
<evidence type="ECO:0000313" key="1">
    <source>
        <dbReference type="EMBL" id="AJT61188.1"/>
    </source>
</evidence>
<dbReference type="KEGG" id="vg:26628673"/>
<dbReference type="RefSeq" id="YP_009201450.1">
    <property type="nucleotide sequence ID" value="NC_028829.1"/>
</dbReference>
<dbReference type="EMBL" id="KP671755">
    <property type="protein sequence ID" value="AJT61188.1"/>
    <property type="molecule type" value="Genomic_DNA"/>
</dbReference>
<dbReference type="SUPFAM" id="SSF49899">
    <property type="entry name" value="Concanavalin A-like lectins/glucanases"/>
    <property type="match status" value="3"/>
</dbReference>
<sequence length="1152" mass="128544">MSLIAWYPLHKDLKDWSGNENHLSVYNDSGAIVDSQGKLGMCQERTVYNTTDHLRSERKVNLNKDFTLAAWIRPMGNYHLSTANGIVTLHSHSDDTGPGLTLKCDSVTSALLSCNTGNGTSRTYHTYYGTTNMHLKWHHCVMRYADGVVTLWVDGVIERTFSYDMAYQEDYIALFAWSTTYLGASNYRPTCKLNDVRVYDHALSTAEIKELARGLQVHYTFDDLEPGFENRIVNSSLLGAVPFDPLVHTNIGWDPDLHEDALIVPGWSSGWNGGSDPDNNRIHAHFKEFQGETVGYANNIDGGWLGLTHTTLNNELLDPGLETDPNGSANDRRIGRKMILSLDVYTEDVGSGIPYWDIGLYRPVIGGNRSFAKRMYVRPTRSKAWERIQVEFEIDAQWDWDSSSSATIYFYGHYGPTGPKYFKNVQLELMTDRANDYKVSNTTGRFINPAQYVLHDASGLNHDAEYINHPDVEARDYTSVSYSHMSINNTKQPSVYYLFSERDIKPSPVGHTVYWSPGSDAIWYSSNGYERTQGTPCAWVVDGYVPPEDSFTWMAWINKRNQRARDSVLVSCGDSWDTPSGFEIGYGWGDSNYAGIAGERVSSGGYDGLPGTLNEWSHCAVVFDGETGITKWYVNGIVTKTHSGSPRDIGLGVGYLKVLNTGAFRNSISEGFYGGVADYKIYAKALEQSEIEELMNIKTSIDNKGQLNSSRLVEGWDDSAETEIQIRSSSEAFDDGTATFIDGVKQGAMLSRRGLNFCIFDHGMNLRGFGNLDTYAGTVVSQYYEFDSEVYVSNGDDVTDAQDAHNWVKHAIDKMEDGWLLSIARCDASTAQDGTLDEYFKTYFSADYAPSEIITRGTWSLIAFKNGQKLLEEKEGRRYNEQGERINYTRTSFLRGSFNTPNVNKDGTTYAGVFDEVGNTDSLYAYLDFTDVEPFTDKSMSRTSITQFNNPLIDKGGLYTDGTLAANGGVLIDNSLDVTFSDADWDTSEFTMTVLCTALSETQDTEALIMASRGFHTGIVANNGRYDARISVSETSGDRWYTLAGIPHTVNEITAISLVKKAKLFRLYVNGSLLDTATLDDDFIEFKSDHDITFGYNSSTSEDFRFNGVTHKGKLHTKALSDIEIEREHKLLLESASFNKNGAVSVVSLSES</sequence>
<dbReference type="GeneID" id="26628673"/>
<dbReference type="Proteomes" id="UP000202888">
    <property type="component" value="Segment"/>
</dbReference>
<name>A0A0D4DC90_9CAUD</name>
<dbReference type="InterPro" id="IPR013320">
    <property type="entry name" value="ConA-like_dom_sf"/>
</dbReference>
<keyword evidence="2" id="KW-1185">Reference proteome</keyword>
<protein>
    <submittedName>
        <fullName evidence="1">Minor structural protein</fullName>
    </submittedName>
</protein>